<dbReference type="Proteomes" id="UP000814033">
    <property type="component" value="Unassembled WGS sequence"/>
</dbReference>
<sequence>WSLYFKEAAARDDALIKHMQDDTNNIVVFSGLFSAVLAAFIVESYKLLRLDPGMTTVALLAQIAQRSPDQSLASTAFDAIVTDPDSFHASLSSLRVNVLWFVSLVLSLSYALGATLMQHWARRYRRTTERIRNQGVTPKQGRMHAYVLTGSESFGMESTVEGLPVLLHGSFVLFFAGLAEFMFPINDV</sequence>
<evidence type="ECO:0000313" key="1">
    <source>
        <dbReference type="EMBL" id="KAI0044206.1"/>
    </source>
</evidence>
<organism evidence="1 2">
    <name type="scientific">Auriscalpium vulgare</name>
    <dbReference type="NCBI Taxonomy" id="40419"/>
    <lineage>
        <taxon>Eukaryota</taxon>
        <taxon>Fungi</taxon>
        <taxon>Dikarya</taxon>
        <taxon>Basidiomycota</taxon>
        <taxon>Agaricomycotina</taxon>
        <taxon>Agaricomycetes</taxon>
        <taxon>Russulales</taxon>
        <taxon>Auriscalpiaceae</taxon>
        <taxon>Auriscalpium</taxon>
    </lineage>
</organism>
<reference evidence="1" key="2">
    <citation type="journal article" date="2022" name="New Phytol.">
        <title>Evolutionary transition to the ectomycorrhizal habit in the genomes of a hyperdiverse lineage of mushroom-forming fungi.</title>
        <authorList>
            <person name="Looney B."/>
            <person name="Miyauchi S."/>
            <person name="Morin E."/>
            <person name="Drula E."/>
            <person name="Courty P.E."/>
            <person name="Kohler A."/>
            <person name="Kuo A."/>
            <person name="LaButti K."/>
            <person name="Pangilinan J."/>
            <person name="Lipzen A."/>
            <person name="Riley R."/>
            <person name="Andreopoulos W."/>
            <person name="He G."/>
            <person name="Johnson J."/>
            <person name="Nolan M."/>
            <person name="Tritt A."/>
            <person name="Barry K.W."/>
            <person name="Grigoriev I.V."/>
            <person name="Nagy L.G."/>
            <person name="Hibbett D."/>
            <person name="Henrissat B."/>
            <person name="Matheny P.B."/>
            <person name="Labbe J."/>
            <person name="Martin F.M."/>
        </authorList>
    </citation>
    <scope>NUCLEOTIDE SEQUENCE</scope>
    <source>
        <strain evidence="1">FP105234-sp</strain>
    </source>
</reference>
<dbReference type="EMBL" id="MU275991">
    <property type="protein sequence ID" value="KAI0044206.1"/>
    <property type="molecule type" value="Genomic_DNA"/>
</dbReference>
<comment type="caution">
    <text evidence="1">The sequence shown here is derived from an EMBL/GenBank/DDBJ whole genome shotgun (WGS) entry which is preliminary data.</text>
</comment>
<protein>
    <submittedName>
        <fullName evidence="1">Uncharacterized protein</fullName>
    </submittedName>
</protein>
<keyword evidence="2" id="KW-1185">Reference proteome</keyword>
<name>A0ACB8RKN7_9AGAM</name>
<gene>
    <name evidence="1" type="ORF">FA95DRAFT_1471608</name>
</gene>
<reference evidence="1" key="1">
    <citation type="submission" date="2021-02" db="EMBL/GenBank/DDBJ databases">
        <authorList>
            <consortium name="DOE Joint Genome Institute"/>
            <person name="Ahrendt S."/>
            <person name="Looney B.P."/>
            <person name="Miyauchi S."/>
            <person name="Morin E."/>
            <person name="Drula E."/>
            <person name="Courty P.E."/>
            <person name="Chicoki N."/>
            <person name="Fauchery L."/>
            <person name="Kohler A."/>
            <person name="Kuo A."/>
            <person name="Labutti K."/>
            <person name="Pangilinan J."/>
            <person name="Lipzen A."/>
            <person name="Riley R."/>
            <person name="Andreopoulos W."/>
            <person name="He G."/>
            <person name="Johnson J."/>
            <person name="Barry K.W."/>
            <person name="Grigoriev I.V."/>
            <person name="Nagy L."/>
            <person name="Hibbett D."/>
            <person name="Henrissat B."/>
            <person name="Matheny P.B."/>
            <person name="Labbe J."/>
            <person name="Martin F."/>
        </authorList>
    </citation>
    <scope>NUCLEOTIDE SEQUENCE</scope>
    <source>
        <strain evidence="1">FP105234-sp</strain>
    </source>
</reference>
<feature type="non-terminal residue" evidence="1">
    <location>
        <position position="188"/>
    </location>
</feature>
<proteinExistence type="predicted"/>
<accession>A0ACB8RKN7</accession>
<feature type="non-terminal residue" evidence="1">
    <location>
        <position position="1"/>
    </location>
</feature>
<evidence type="ECO:0000313" key="2">
    <source>
        <dbReference type="Proteomes" id="UP000814033"/>
    </source>
</evidence>